<dbReference type="EMBL" id="JWIR02000007">
    <property type="protein sequence ID" value="KKB42843.1"/>
    <property type="molecule type" value="Genomic_DNA"/>
</dbReference>
<organism evidence="1 2">
    <name type="scientific">Bacillus thermotolerans</name>
    <name type="common">Quasibacillus thermotolerans</name>
    <dbReference type="NCBI Taxonomy" id="1221996"/>
    <lineage>
        <taxon>Bacteria</taxon>
        <taxon>Bacillati</taxon>
        <taxon>Bacillota</taxon>
        <taxon>Bacilli</taxon>
        <taxon>Bacillales</taxon>
        <taxon>Bacillaceae</taxon>
        <taxon>Bacillus</taxon>
    </lineage>
</organism>
<evidence type="ECO:0000313" key="2">
    <source>
        <dbReference type="Proteomes" id="UP000031563"/>
    </source>
</evidence>
<dbReference type="AlphaFoldDB" id="A0A0F5IBK2"/>
<keyword evidence="2" id="KW-1185">Reference proteome</keyword>
<gene>
    <name evidence="1" type="ORF">QY95_03316</name>
</gene>
<comment type="caution">
    <text evidence="1">The sequence shown here is derived from an EMBL/GenBank/DDBJ whole genome shotgun (WGS) entry which is preliminary data.</text>
</comment>
<protein>
    <submittedName>
        <fullName evidence="1">Uncharacterized protein</fullName>
    </submittedName>
</protein>
<dbReference type="Proteomes" id="UP000031563">
    <property type="component" value="Unassembled WGS sequence"/>
</dbReference>
<accession>A0A0F5HV97</accession>
<evidence type="ECO:0000313" key="1">
    <source>
        <dbReference type="EMBL" id="KKB42843.1"/>
    </source>
</evidence>
<sequence length="59" mass="6825">MLSPFYFCVLLFSLLIYNQKFTNDKHELLEQLLLPFTARSLRTQTGSCPIFAFSYNGGE</sequence>
<reference evidence="1" key="1">
    <citation type="submission" date="2015-02" db="EMBL/GenBank/DDBJ databases">
        <title>Genome Assembly of Bacillaceae bacterium MTCC 8252.</title>
        <authorList>
            <person name="Verma A."/>
            <person name="Khatri I."/>
            <person name="Mual P."/>
            <person name="Subramanian S."/>
            <person name="Krishnamurthi S."/>
        </authorList>
    </citation>
    <scope>NUCLEOTIDE SEQUENCE [LARGE SCALE GENOMIC DNA]</scope>
    <source>
        <strain evidence="1">MTCC 8252</strain>
    </source>
</reference>
<accession>A0A0F5IBK2</accession>
<name>A0A0F5IBK2_BACTR</name>
<proteinExistence type="predicted"/>
<dbReference type="STRING" id="1221996.QY95_03316"/>